<feature type="compositionally biased region" description="Basic residues" evidence="1">
    <location>
        <begin position="134"/>
        <end position="143"/>
    </location>
</feature>
<feature type="region of interest" description="Disordered" evidence="1">
    <location>
        <begin position="95"/>
        <end position="143"/>
    </location>
</feature>
<accession>A0A6A4IHV2</accession>
<organism evidence="2 3">
    <name type="scientific">Gymnopus androsaceus JB14</name>
    <dbReference type="NCBI Taxonomy" id="1447944"/>
    <lineage>
        <taxon>Eukaryota</taxon>
        <taxon>Fungi</taxon>
        <taxon>Dikarya</taxon>
        <taxon>Basidiomycota</taxon>
        <taxon>Agaricomycotina</taxon>
        <taxon>Agaricomycetes</taxon>
        <taxon>Agaricomycetidae</taxon>
        <taxon>Agaricales</taxon>
        <taxon>Marasmiineae</taxon>
        <taxon>Omphalotaceae</taxon>
        <taxon>Gymnopus</taxon>
    </lineage>
</organism>
<keyword evidence="3" id="KW-1185">Reference proteome</keyword>
<feature type="compositionally biased region" description="Low complexity" evidence="1">
    <location>
        <begin position="108"/>
        <end position="118"/>
    </location>
</feature>
<reference evidence="2" key="1">
    <citation type="journal article" date="2019" name="Environ. Microbiol.">
        <title>Fungal ecological strategies reflected in gene transcription - a case study of two litter decomposers.</title>
        <authorList>
            <person name="Barbi F."/>
            <person name="Kohler A."/>
            <person name="Barry K."/>
            <person name="Baskaran P."/>
            <person name="Daum C."/>
            <person name="Fauchery L."/>
            <person name="Ihrmark K."/>
            <person name="Kuo A."/>
            <person name="LaButti K."/>
            <person name="Lipzen A."/>
            <person name="Morin E."/>
            <person name="Grigoriev I.V."/>
            <person name="Henrissat B."/>
            <person name="Lindahl B."/>
            <person name="Martin F."/>
        </authorList>
    </citation>
    <scope>NUCLEOTIDE SEQUENCE</scope>
    <source>
        <strain evidence="2">JB14</strain>
    </source>
</reference>
<proteinExistence type="predicted"/>
<dbReference type="EMBL" id="ML769392">
    <property type="protein sequence ID" value="KAE9408294.1"/>
    <property type="molecule type" value="Genomic_DNA"/>
</dbReference>
<dbReference type="Proteomes" id="UP000799118">
    <property type="component" value="Unassembled WGS sequence"/>
</dbReference>
<name>A0A6A4IHV2_9AGAR</name>
<sequence length="143" mass="16124">MHRPSEQPRSLFQPPQHGNNMTRPQIPPQNYPPRQQQRDSPAPTPEPPRVQAQAIPMAADSRKVLRKKSTAHHTNYVADDKPAAMVTLDRADWLAPSTNHPRSKSEMRPPLTAAVARVPLPPPPPMPMPQKDKKVPKRLSKKR</sequence>
<gene>
    <name evidence="2" type="ORF">BT96DRAFT_914216</name>
</gene>
<dbReference type="OrthoDB" id="3065353at2759"/>
<protein>
    <submittedName>
        <fullName evidence="2">Uncharacterized protein</fullName>
    </submittedName>
</protein>
<evidence type="ECO:0000313" key="3">
    <source>
        <dbReference type="Proteomes" id="UP000799118"/>
    </source>
</evidence>
<evidence type="ECO:0000313" key="2">
    <source>
        <dbReference type="EMBL" id="KAE9408294.1"/>
    </source>
</evidence>
<dbReference type="AlphaFoldDB" id="A0A6A4IHV2"/>
<feature type="region of interest" description="Disordered" evidence="1">
    <location>
        <begin position="1"/>
        <end position="61"/>
    </location>
</feature>
<feature type="compositionally biased region" description="Pro residues" evidence="1">
    <location>
        <begin position="119"/>
        <end position="128"/>
    </location>
</feature>
<evidence type="ECO:0000256" key="1">
    <source>
        <dbReference type="SAM" id="MobiDB-lite"/>
    </source>
</evidence>